<gene>
    <name evidence="10" type="ORF">ABC765_07240</name>
</gene>
<dbReference type="EC" id="3.2.1.55" evidence="5"/>
<reference evidence="10" key="1">
    <citation type="submission" date="2024-04" db="EMBL/GenBank/DDBJ databases">
        <title>Limosilactobacillus allomucosae sp. nov., a novel species isolated from wild boar faecal samples as a potential probiotics for domestic pigs.</title>
        <authorList>
            <person name="Chen B."/>
        </authorList>
    </citation>
    <scope>NUCLEOTIDE SEQUENCE</scope>
    <source>
        <strain evidence="10">WILCCON 0051</strain>
    </source>
</reference>
<dbReference type="Gene3D" id="3.20.20.80">
    <property type="entry name" value="Glycosidases"/>
    <property type="match status" value="1"/>
</dbReference>
<evidence type="ECO:0000256" key="5">
    <source>
        <dbReference type="ARBA" id="ARBA00012670"/>
    </source>
</evidence>
<dbReference type="InterPro" id="IPR055235">
    <property type="entry name" value="ASD1_cat"/>
</dbReference>
<dbReference type="GO" id="GO:0000272">
    <property type="term" value="P:polysaccharide catabolic process"/>
    <property type="evidence" value="ECO:0007669"/>
    <property type="project" value="TreeGrafter"/>
</dbReference>
<comment type="catalytic activity">
    <reaction evidence="1">
        <text>Hydrolysis of terminal non-reducing alpha-L-arabinofuranoside residues in alpha-L-arabinosides.</text>
        <dbReference type="EC" id="3.2.1.55"/>
    </reaction>
</comment>
<feature type="domain" description="Alpha-L-arabinofuranosidase C-terminal" evidence="9">
    <location>
        <begin position="317"/>
        <end position="495"/>
    </location>
</feature>
<dbReference type="GO" id="GO:0046373">
    <property type="term" value="P:L-arabinose metabolic process"/>
    <property type="evidence" value="ECO:0007669"/>
    <property type="project" value="InterPro"/>
</dbReference>
<organism evidence="10">
    <name type="scientific">Limosilactobacillus allomucosae</name>
    <dbReference type="NCBI Taxonomy" id="3142938"/>
    <lineage>
        <taxon>Bacteria</taxon>
        <taxon>Bacillati</taxon>
        <taxon>Bacillota</taxon>
        <taxon>Bacilli</taxon>
        <taxon>Lactobacillales</taxon>
        <taxon>Lactobacillaceae</taxon>
        <taxon>Limosilactobacillus</taxon>
    </lineage>
</organism>
<evidence type="ECO:0000256" key="1">
    <source>
        <dbReference type="ARBA" id="ARBA00001462"/>
    </source>
</evidence>
<dbReference type="PANTHER" id="PTHR43576:SF2">
    <property type="entry name" value="INTRACELLULAR EXO-ALPHA-L-ARABINOFURANOSIDASE 2"/>
    <property type="match status" value="1"/>
</dbReference>
<dbReference type="InterPro" id="IPR013780">
    <property type="entry name" value="Glyco_hydro_b"/>
</dbReference>
<dbReference type="GO" id="GO:0046556">
    <property type="term" value="F:alpha-L-arabinofuranosidase activity"/>
    <property type="evidence" value="ECO:0007669"/>
    <property type="project" value="UniProtKB-EC"/>
</dbReference>
<evidence type="ECO:0000256" key="8">
    <source>
        <dbReference type="ARBA" id="ARBA00023295"/>
    </source>
</evidence>
<evidence type="ECO:0000313" key="10">
    <source>
        <dbReference type="EMBL" id="XBG94870.1"/>
    </source>
</evidence>
<comment type="subunit">
    <text evidence="4">Homohexamer; trimer of dimers.</text>
</comment>
<proteinExistence type="inferred from homology"/>
<dbReference type="KEGG" id="lalo:ABC765_07240"/>
<evidence type="ECO:0000256" key="7">
    <source>
        <dbReference type="ARBA" id="ARBA00023277"/>
    </source>
</evidence>
<protein>
    <recommendedName>
        <fullName evidence="5">non-reducing end alpha-L-arabinofuranosidase</fullName>
        <ecNumber evidence="5">3.2.1.55</ecNumber>
    </recommendedName>
</protein>
<evidence type="ECO:0000256" key="6">
    <source>
        <dbReference type="ARBA" id="ARBA00022801"/>
    </source>
</evidence>
<dbReference type="SUPFAM" id="SSF51011">
    <property type="entry name" value="Glycosyl hydrolase domain"/>
    <property type="match status" value="1"/>
</dbReference>
<dbReference type="EMBL" id="CP154878">
    <property type="protein sequence ID" value="XBG94870.1"/>
    <property type="molecule type" value="Genomic_DNA"/>
</dbReference>
<dbReference type="PANTHER" id="PTHR43576">
    <property type="entry name" value="ALPHA-L-ARABINOFURANOSIDASE C-RELATED"/>
    <property type="match status" value="1"/>
</dbReference>
<comment type="similarity">
    <text evidence="3">Belongs to the glycosyl hydrolase 51 family.</text>
</comment>
<dbReference type="InterPro" id="IPR010720">
    <property type="entry name" value="Alpha-L-AF_C"/>
</dbReference>
<dbReference type="RefSeq" id="WP_347980067.1">
    <property type="nucleotide sequence ID" value="NZ_CP154878.1"/>
</dbReference>
<dbReference type="Pfam" id="PF22848">
    <property type="entry name" value="ASD1_dom"/>
    <property type="match status" value="1"/>
</dbReference>
<name>A0AAU7C1N7_9LACO</name>
<comment type="pathway">
    <text evidence="2">Glycan metabolism.</text>
</comment>
<evidence type="ECO:0000256" key="4">
    <source>
        <dbReference type="ARBA" id="ARBA00011165"/>
    </source>
</evidence>
<keyword evidence="6" id="KW-0378">Hydrolase</keyword>
<keyword evidence="7" id="KW-0119">Carbohydrate metabolism</keyword>
<accession>A0AAU7C1N7</accession>
<dbReference type="InterPro" id="IPR017853">
    <property type="entry name" value="GH"/>
</dbReference>
<dbReference type="SUPFAM" id="SSF51445">
    <property type="entry name" value="(Trans)glycosidases"/>
    <property type="match status" value="1"/>
</dbReference>
<evidence type="ECO:0000256" key="2">
    <source>
        <dbReference type="ARBA" id="ARBA00004881"/>
    </source>
</evidence>
<dbReference type="Gene3D" id="2.60.40.1180">
    <property type="entry name" value="Golgi alpha-mannosidase II"/>
    <property type="match status" value="1"/>
</dbReference>
<evidence type="ECO:0000259" key="9">
    <source>
        <dbReference type="SMART" id="SM00813"/>
    </source>
</evidence>
<dbReference type="SMART" id="SM00813">
    <property type="entry name" value="Alpha-L-AF_C"/>
    <property type="match status" value="1"/>
</dbReference>
<dbReference type="AlphaFoldDB" id="A0AAU7C1N7"/>
<keyword evidence="8" id="KW-0326">Glycosidase</keyword>
<evidence type="ECO:0000256" key="3">
    <source>
        <dbReference type="ARBA" id="ARBA00007186"/>
    </source>
</evidence>
<dbReference type="Pfam" id="PF06964">
    <property type="entry name" value="Alpha-L-AF_C"/>
    <property type="match status" value="1"/>
</dbReference>
<sequence length="504" mass="57316">MELSIDIDQTLGIVDPKLHGQFIEFLGECIDQGIWVGPDSKIPNIHGFRKTIVEKMQALHPAVIRWPGGCYADSYHWRDGIGPRKQRPITFNENFGTFTRDDHQFGTDEFMEFCELVGAEPWININLMSGTVQEMKDWMEYCNRESGTDLARLRAQNGHPAPYHVKYWGIGNEVWAGGGFMTPTAYAAKYREFATAMPSFKHDLFDKEQIYRIASGPDGNKPIERVNWTRDLLKELARYRQPSIQGLDMHYYNWNLANDDTPTEFDKQSWDRVVKGAGEIEEVIVQQGELINQGLAKMPTPESSMDQRLSKLELIVGEWGVWHRDAFTAKPALKQQVTMRDAVATAITLNVLQRHCDLVKMATVAQSVNVLNALFLTEDEKTIMTPNYDVFVMYQRHQNGRVIQLPAMNSEKLDVMATIKQGQLTVTIINKDYAKSHQLILRLGALATMTRHEELSAASPNEYNSAAAPDRVRKRTKEPAPFAADVFALELPNASVSQFQFRMN</sequence>